<sequence>MKLIFKIVTIFIASAELSYAVDADDDTGYANPCNDLGTIETLSKLYYDVSHTNGCSDGSPSFHCSGILSHGHDSWLGDGSTESSEYPGIYPAGGPNMTNFSMGTETLASAACPTEIVDDGKYPFWCPTPIAIAEGGISFSYIRRDIALPGKFLDEWNDTGVVSYNANKTEKPIPLWPGPGIMLIPEDYPMVTNGQVDVPSGATSFWNNRVGSSWPFDGASSGRINCGNGFSLAEIMANVDELNALDVPKDILMQCPPTTPDWEEYASIPSGWEDYCPDFDSSDEYYNHLTQTLEEIKAKLDDGYYSPNSTYIIERADMSVSGESPEEISKEIEGFVAGSLETTPSLFACGIKTDQFDSVFIPAMNYENWPEERRDLFQPSAISTDAFRIETVVRSWQGMGFNQLGKHMVFYADEQEEGSEEKALAYASDFYKASQIGGGTPISIPVVFVNQEELIKDFDAEIDTKPNPFRCAATSSSPTEKDATISSTTTTNAAAGEEDTSESSANSAGEEDTSESSSASEKSLLAFYFAMVAFVLVV</sequence>
<proteinExistence type="predicted"/>
<feature type="chain" id="PRO_5009192534" evidence="2">
    <location>
        <begin position="24"/>
        <end position="538"/>
    </location>
</feature>
<protein>
    <submittedName>
        <fullName evidence="3">Uncharacterized protein</fullName>
    </submittedName>
</protein>
<feature type="region of interest" description="Disordered" evidence="1">
    <location>
        <begin position="467"/>
        <end position="520"/>
    </location>
</feature>
<evidence type="ECO:0000313" key="4">
    <source>
        <dbReference type="Proteomes" id="UP000095751"/>
    </source>
</evidence>
<evidence type="ECO:0000256" key="2">
    <source>
        <dbReference type="SAM" id="SignalP"/>
    </source>
</evidence>
<dbReference type="AlphaFoldDB" id="A0A1E7F1R8"/>
<reference evidence="3 4" key="1">
    <citation type="submission" date="2016-09" db="EMBL/GenBank/DDBJ databases">
        <title>Extensive genetic diversity and differential bi-allelic expression allows diatom success in the polar Southern Ocean.</title>
        <authorList>
            <consortium name="DOE Joint Genome Institute"/>
            <person name="Mock T."/>
            <person name="Otillar R.P."/>
            <person name="Strauss J."/>
            <person name="Dupont C."/>
            <person name="Frickenhaus S."/>
            <person name="Maumus F."/>
            <person name="Mcmullan M."/>
            <person name="Sanges R."/>
            <person name="Schmutz J."/>
            <person name="Toseland A."/>
            <person name="Valas R."/>
            <person name="Veluchamy A."/>
            <person name="Ward B.J."/>
            <person name="Allen A."/>
            <person name="Barry K."/>
            <person name="Falciatore A."/>
            <person name="Ferrante M."/>
            <person name="Fortunato A.E."/>
            <person name="Gloeckner G."/>
            <person name="Gruber A."/>
            <person name="Hipkin R."/>
            <person name="Janech M."/>
            <person name="Kroth P."/>
            <person name="Leese F."/>
            <person name="Lindquist E."/>
            <person name="Lyon B.R."/>
            <person name="Martin J."/>
            <person name="Mayer C."/>
            <person name="Parker M."/>
            <person name="Quesneville H."/>
            <person name="Raymond J."/>
            <person name="Uhlig C."/>
            <person name="Valentin K.U."/>
            <person name="Worden A.Z."/>
            <person name="Armbrust E.V."/>
            <person name="Bowler C."/>
            <person name="Green B."/>
            <person name="Moulton V."/>
            <person name="Van Oosterhout C."/>
            <person name="Grigoriev I."/>
        </authorList>
    </citation>
    <scope>NUCLEOTIDE SEQUENCE [LARGE SCALE GENOMIC DNA]</scope>
    <source>
        <strain evidence="3 4">CCMP1102</strain>
    </source>
</reference>
<evidence type="ECO:0000256" key="1">
    <source>
        <dbReference type="SAM" id="MobiDB-lite"/>
    </source>
</evidence>
<evidence type="ECO:0000313" key="3">
    <source>
        <dbReference type="EMBL" id="OEU12138.1"/>
    </source>
</evidence>
<feature type="signal peptide" evidence="2">
    <location>
        <begin position="1"/>
        <end position="23"/>
    </location>
</feature>
<dbReference type="Proteomes" id="UP000095751">
    <property type="component" value="Unassembled WGS sequence"/>
</dbReference>
<dbReference type="EMBL" id="KV784365">
    <property type="protein sequence ID" value="OEU12138.1"/>
    <property type="molecule type" value="Genomic_DNA"/>
</dbReference>
<accession>A0A1E7F1R8</accession>
<dbReference type="KEGG" id="fcy:FRACYDRAFT_244398"/>
<organism evidence="3 4">
    <name type="scientific">Fragilariopsis cylindrus CCMP1102</name>
    <dbReference type="NCBI Taxonomy" id="635003"/>
    <lineage>
        <taxon>Eukaryota</taxon>
        <taxon>Sar</taxon>
        <taxon>Stramenopiles</taxon>
        <taxon>Ochrophyta</taxon>
        <taxon>Bacillariophyta</taxon>
        <taxon>Bacillariophyceae</taxon>
        <taxon>Bacillariophycidae</taxon>
        <taxon>Bacillariales</taxon>
        <taxon>Bacillariaceae</taxon>
        <taxon>Fragilariopsis</taxon>
    </lineage>
</organism>
<gene>
    <name evidence="3" type="ORF">FRACYDRAFT_244398</name>
</gene>
<keyword evidence="2" id="KW-0732">Signal</keyword>
<name>A0A1E7F1R8_9STRA</name>
<feature type="compositionally biased region" description="Low complexity" evidence="1">
    <location>
        <begin position="484"/>
        <end position="495"/>
    </location>
</feature>
<keyword evidence="4" id="KW-1185">Reference proteome</keyword>
<dbReference type="InParanoid" id="A0A1E7F1R8"/>